<keyword evidence="1" id="KW-0051">Antiviral defense</keyword>
<dbReference type="Proteomes" id="UP000315471">
    <property type="component" value="Unassembled WGS sequence"/>
</dbReference>
<protein>
    <submittedName>
        <fullName evidence="2">CRISPR-associated protein Cas5</fullName>
    </submittedName>
</protein>
<dbReference type="InterPro" id="IPR013415">
    <property type="entry name" value="Cas5_Cmx5_DevS"/>
</dbReference>
<evidence type="ECO:0000313" key="3">
    <source>
        <dbReference type="Proteomes" id="UP000315471"/>
    </source>
</evidence>
<dbReference type="InterPro" id="IPR013422">
    <property type="entry name" value="CRISPR-assoc_prot_Cas5_N"/>
</dbReference>
<dbReference type="NCBIfam" id="TIGR02586">
    <property type="entry name" value="cas5_cmx5_devS"/>
    <property type="match status" value="1"/>
</dbReference>
<accession>A0A5C6E4J6</accession>
<keyword evidence="3" id="KW-1185">Reference proteome</keyword>
<name>A0A5C6E4J6_9BACT</name>
<dbReference type="EMBL" id="SJPY01000002">
    <property type="protein sequence ID" value="TWU43852.1"/>
    <property type="molecule type" value="Genomic_DNA"/>
</dbReference>
<proteinExistence type="predicted"/>
<dbReference type="AlphaFoldDB" id="A0A5C6E4J6"/>
<evidence type="ECO:0000256" key="1">
    <source>
        <dbReference type="ARBA" id="ARBA00023118"/>
    </source>
</evidence>
<dbReference type="GO" id="GO:0051607">
    <property type="term" value="P:defense response to virus"/>
    <property type="evidence" value="ECO:0007669"/>
    <property type="project" value="UniProtKB-KW"/>
</dbReference>
<sequence length="222" mass="24507">MIGLYVTVPIASFRRGAAREYWETLPLPSPSTVYGFLLSMVGEVDRTCHIGARCTAGVIGHPDESTVLRKLWRIKDKKLGLGNGSNVRPDYQELLTDVRLVIWLDSSEEVTESEGTLQQRVAASLTTDGRSRISRFGGLSLGESTHMVDEVLPIQRAPELADESVRMFLLDKSGNFTLPVWVDHVGSSGTRNALGRLIEVGFEPPDVSRLPKIQDSKVLMTK</sequence>
<organism evidence="2 3">
    <name type="scientific">Novipirellula aureliae</name>
    <dbReference type="NCBI Taxonomy" id="2527966"/>
    <lineage>
        <taxon>Bacteria</taxon>
        <taxon>Pseudomonadati</taxon>
        <taxon>Planctomycetota</taxon>
        <taxon>Planctomycetia</taxon>
        <taxon>Pirellulales</taxon>
        <taxon>Pirellulaceae</taxon>
        <taxon>Novipirellula</taxon>
    </lineage>
</organism>
<dbReference type="NCBIfam" id="TIGR02593">
    <property type="entry name" value="CRISPR_cas5"/>
    <property type="match status" value="1"/>
</dbReference>
<reference evidence="2 3" key="1">
    <citation type="submission" date="2019-02" db="EMBL/GenBank/DDBJ databases">
        <title>Deep-cultivation of Planctomycetes and their phenomic and genomic characterization uncovers novel biology.</title>
        <authorList>
            <person name="Wiegand S."/>
            <person name="Jogler M."/>
            <person name="Boedeker C."/>
            <person name="Pinto D."/>
            <person name="Vollmers J."/>
            <person name="Rivas-Marin E."/>
            <person name="Kohn T."/>
            <person name="Peeters S.H."/>
            <person name="Heuer A."/>
            <person name="Rast P."/>
            <person name="Oberbeckmann S."/>
            <person name="Bunk B."/>
            <person name="Jeske O."/>
            <person name="Meyerdierks A."/>
            <person name="Storesund J.E."/>
            <person name="Kallscheuer N."/>
            <person name="Luecker S."/>
            <person name="Lage O.M."/>
            <person name="Pohl T."/>
            <person name="Merkel B.J."/>
            <person name="Hornburger P."/>
            <person name="Mueller R.-W."/>
            <person name="Bruemmer F."/>
            <person name="Labrenz M."/>
            <person name="Spormann A.M."/>
            <person name="Op Den Camp H."/>
            <person name="Overmann J."/>
            <person name="Amann R."/>
            <person name="Jetten M.S.M."/>
            <person name="Mascher T."/>
            <person name="Medema M.H."/>
            <person name="Devos D.P."/>
            <person name="Kaster A.-K."/>
            <person name="Ovreas L."/>
            <person name="Rohde M."/>
            <person name="Galperin M.Y."/>
            <person name="Jogler C."/>
        </authorList>
    </citation>
    <scope>NUCLEOTIDE SEQUENCE [LARGE SCALE GENOMIC DNA]</scope>
    <source>
        <strain evidence="2 3">Q31b</strain>
    </source>
</reference>
<dbReference type="RefSeq" id="WP_146598915.1">
    <property type="nucleotide sequence ID" value="NZ_SJPY01000002.1"/>
</dbReference>
<comment type="caution">
    <text evidence="2">The sequence shown here is derived from an EMBL/GenBank/DDBJ whole genome shotgun (WGS) entry which is preliminary data.</text>
</comment>
<evidence type="ECO:0000313" key="2">
    <source>
        <dbReference type="EMBL" id="TWU43852.1"/>
    </source>
</evidence>
<gene>
    <name evidence="2" type="primary">devS</name>
    <name evidence="2" type="ORF">Q31b_13840</name>
</gene>
<dbReference type="OrthoDB" id="9782505at2"/>